<dbReference type="Pfam" id="PF00128">
    <property type="entry name" value="Alpha-amylase"/>
    <property type="match status" value="1"/>
</dbReference>
<dbReference type="AlphaFoldDB" id="A0A269TJ11"/>
<accession>A0A269TJ11</accession>
<sequence length="530" mass="63187">MSKIWYEIKQNVFASESKNKPGSYKGIIKIIKYFESLQIKNLILENPLLNYSDPNLSFIKDNEVKHGTIGDLKELLTILRTKKIKPLVKIDLQRIKEISNYLDNYNNYLEMKSRAIQRKENWVDFLNNMQKDEKEYQTESFFIKTQTIDFESSWSANETIKKFKKIVNFFYNAGFRGIIIHNFEYLYSRERDKILNDKTTNQLKAIYSNIKTEMKDFTVVWESEILNWNYLNLKKLNHEEFFDYLIDTSFASLNKNYKYGYPIYHEINYKKFAAYFGAALSSEKNIVALQSPWVSRIASLWGNENSFFNESVRSLLILNLINNRDKKIYFGQEIGMLNMKEEFVNKINDFELNEIKHKLLNNGIELDEFFNSFNKFYTENLNYEMIWNKDQTKNPNLKNLEKINVKSQWEDENSNLNFFKKLVSLNENKSYQDLIQNSQYSFSIKSKNIFLVNILIKTPFFKLRIISNLEHSFQNVKLKKTSRILVSSYTRKKYHEIPKKLEPFETLVLIEKINNSEADFVNTIYNTVLK</sequence>
<dbReference type="OrthoDB" id="394145at2"/>
<name>A0A269TJ11_9BACT</name>
<protein>
    <recommendedName>
        <fullName evidence="1">Glycosyl hydrolase family 13 catalytic domain-containing protein</fullName>
    </recommendedName>
</protein>
<dbReference type="Gene3D" id="3.20.20.80">
    <property type="entry name" value="Glycosidases"/>
    <property type="match status" value="1"/>
</dbReference>
<dbReference type="RefSeq" id="WP_095334739.1">
    <property type="nucleotide sequence ID" value="NZ_NQNY01000005.1"/>
</dbReference>
<evidence type="ECO:0000259" key="1">
    <source>
        <dbReference type="Pfam" id="PF00128"/>
    </source>
</evidence>
<dbReference type="Proteomes" id="UP000216943">
    <property type="component" value="Unassembled WGS sequence"/>
</dbReference>
<evidence type="ECO:0000313" key="2">
    <source>
        <dbReference type="EMBL" id="PAK21434.1"/>
    </source>
</evidence>
<organism evidence="2 3">
    <name type="scientific">Mycoplasmopsis agassizii</name>
    <dbReference type="NCBI Taxonomy" id="33922"/>
    <lineage>
        <taxon>Bacteria</taxon>
        <taxon>Bacillati</taxon>
        <taxon>Mycoplasmatota</taxon>
        <taxon>Mycoplasmoidales</taxon>
        <taxon>Metamycoplasmataceae</taxon>
        <taxon>Mycoplasmopsis</taxon>
    </lineage>
</organism>
<dbReference type="SUPFAM" id="SSF51445">
    <property type="entry name" value="(Trans)glycosidases"/>
    <property type="match status" value="1"/>
</dbReference>
<dbReference type="EMBL" id="NQNY01000005">
    <property type="protein sequence ID" value="PAK21434.1"/>
    <property type="molecule type" value="Genomic_DNA"/>
</dbReference>
<evidence type="ECO:0000313" key="3">
    <source>
        <dbReference type="Proteomes" id="UP000216943"/>
    </source>
</evidence>
<comment type="caution">
    <text evidence="2">The sequence shown here is derived from an EMBL/GenBank/DDBJ whole genome shotgun (WGS) entry which is preliminary data.</text>
</comment>
<gene>
    <name evidence="2" type="ORF">CJJ23_02180</name>
</gene>
<dbReference type="InterPro" id="IPR017853">
    <property type="entry name" value="GH"/>
</dbReference>
<dbReference type="InterPro" id="IPR006047">
    <property type="entry name" value="GH13_cat_dom"/>
</dbReference>
<dbReference type="PANTHER" id="PTHR10357">
    <property type="entry name" value="ALPHA-AMYLASE FAMILY MEMBER"/>
    <property type="match status" value="1"/>
</dbReference>
<feature type="domain" description="Glycosyl hydrolase family 13 catalytic" evidence="1">
    <location>
        <begin position="13"/>
        <end position="428"/>
    </location>
</feature>
<dbReference type="PANTHER" id="PTHR10357:SF179">
    <property type="entry name" value="NEUTRAL AND BASIC AMINO ACID TRANSPORT PROTEIN RBAT"/>
    <property type="match status" value="1"/>
</dbReference>
<reference evidence="3" key="1">
    <citation type="submission" date="2017-08" db="EMBL/GenBank/DDBJ databases">
        <authorList>
            <person name="Alvarez-Ponce D."/>
            <person name="Weitzman C.L."/>
            <person name="Tillett R.L."/>
            <person name="Sandmeier F.C."/>
            <person name="Tracy C.R."/>
        </authorList>
    </citation>
    <scope>NUCLEOTIDE SEQUENCE [LARGE SCALE GENOMIC DNA]</scope>
    <source>
        <strain evidence="3">723</strain>
    </source>
</reference>
<proteinExistence type="predicted"/>